<protein>
    <submittedName>
        <fullName evidence="1">Uncharacterized protein</fullName>
    </submittedName>
</protein>
<dbReference type="HOGENOM" id="CLU_1264618_0_0_2"/>
<accession>H3ZJK9</accession>
<evidence type="ECO:0000313" key="2">
    <source>
        <dbReference type="Proteomes" id="UP000015502"/>
    </source>
</evidence>
<organism evidence="1 2">
    <name type="scientific">Thermococcus litoralis (strain ATCC 51850 / DSM 5473 / JCM 8560 / NS-C)</name>
    <dbReference type="NCBI Taxonomy" id="523849"/>
    <lineage>
        <taxon>Archaea</taxon>
        <taxon>Methanobacteriati</taxon>
        <taxon>Methanobacteriota</taxon>
        <taxon>Thermococci</taxon>
        <taxon>Thermococcales</taxon>
        <taxon>Thermococcaceae</taxon>
        <taxon>Thermococcus</taxon>
    </lineage>
</organism>
<reference evidence="1 2" key="1">
    <citation type="journal article" date="2012" name="J. Bacteriol.">
        <title>Genome sequence of the model hyperthermophilic archaeon Thermococcus litoralis NS-C.</title>
        <authorList>
            <person name="Gardner A.F."/>
            <person name="Kumar S."/>
            <person name="Perler F.B."/>
        </authorList>
    </citation>
    <scope>NUCLEOTIDE SEQUENCE [LARGE SCALE GENOMIC DNA]</scope>
    <source>
        <strain evidence="2">ATCC 51850 / DSM 5473 / JCM 8560 / NS-C</strain>
    </source>
</reference>
<dbReference type="Proteomes" id="UP000015502">
    <property type="component" value="Chromosome"/>
</dbReference>
<dbReference type="AlphaFoldDB" id="H3ZJK9"/>
<name>H3ZJK9_THELN</name>
<dbReference type="KEGG" id="tlt:OCC_05034"/>
<sequence>MRKSVIWVAGLLSILVVALLGYSYEAPDIQKIQSKLEQIPTEDYIYVENATLYAVQNASTGIERITAYHLIYLKKSKGKYTFNGSVRYYVNGTYKYGYSIYFEFFGGNVSGYVNVNGTMYDIKDKEWEKITGITREELIQREIYSSFRIERLKILLNESKWQLKQRRVFSGTYEFKGVYKGSKVELITNSQISKITINIETPYGSKIHKELILGNKSS</sequence>
<dbReference type="PaxDb" id="523849-OCC_05034"/>
<proteinExistence type="predicted"/>
<evidence type="ECO:0000313" key="1">
    <source>
        <dbReference type="EMBL" id="EHR79872.1"/>
    </source>
</evidence>
<gene>
    <name evidence="1" type="ORF">OCC_05034</name>
</gene>
<dbReference type="EMBL" id="CP006670">
    <property type="protein sequence ID" value="EHR79872.1"/>
    <property type="molecule type" value="Genomic_DNA"/>
</dbReference>
<keyword evidence="2" id="KW-1185">Reference proteome</keyword>